<comment type="caution">
    <text evidence="8">The sequence shown here is derived from an EMBL/GenBank/DDBJ whole genome shotgun (WGS) entry which is preliminary data.</text>
</comment>
<evidence type="ECO:0000313" key="8">
    <source>
        <dbReference type="EMBL" id="MFD0764396.1"/>
    </source>
</evidence>
<dbReference type="InterPro" id="IPR051402">
    <property type="entry name" value="KPR-Related"/>
</dbReference>
<evidence type="ECO:0000256" key="4">
    <source>
        <dbReference type="ARBA" id="ARBA00032024"/>
    </source>
</evidence>
<feature type="domain" description="Ketopantoate reductase N-terminal" evidence="6">
    <location>
        <begin position="2"/>
        <end position="123"/>
    </location>
</feature>
<evidence type="ECO:0000256" key="1">
    <source>
        <dbReference type="ARBA" id="ARBA00004994"/>
    </source>
</evidence>
<dbReference type="Gene3D" id="1.10.1040.10">
    <property type="entry name" value="N-(1-d-carboxylethyl)-l-norvaline Dehydrogenase, domain 2"/>
    <property type="match status" value="1"/>
</dbReference>
<sequence>MIYIVGAGAIGQALAVFLKHTLKPVTLVRRVNSGPITIKVQLSDQLLEAEIPVITLDEIGEGLVLVTAKSFANPDIAAKLTTQSVVILQNGLNIERSFDNAQLYRCVLMVTSQFDAEGVVQFKPVSNCPIGTIRGTQLHEIVETLNNPWFSFTATENIQELVWKKVIVNCFFNSICPLLDTDNGIFHRDPAALAIAKRVISECLLVARQYVTLELDAVIDSLLTISKLSDGQFISTLQDIKAGRPTELDTLNAEIVRLAGELPVPETRLLGELTTLKAQLCLSGKRSQ</sequence>
<feature type="domain" description="Ketopantoate reductase C-terminal" evidence="7">
    <location>
        <begin position="157"/>
        <end position="267"/>
    </location>
</feature>
<dbReference type="SUPFAM" id="SSF48179">
    <property type="entry name" value="6-phosphogluconate dehydrogenase C-terminal domain-like"/>
    <property type="match status" value="1"/>
</dbReference>
<comment type="catalytic activity">
    <reaction evidence="5">
        <text>(R)-pantoate + NADP(+) = 2-dehydropantoate + NADPH + H(+)</text>
        <dbReference type="Rhea" id="RHEA:16233"/>
        <dbReference type="ChEBI" id="CHEBI:11561"/>
        <dbReference type="ChEBI" id="CHEBI:15378"/>
        <dbReference type="ChEBI" id="CHEBI:15980"/>
        <dbReference type="ChEBI" id="CHEBI:57783"/>
        <dbReference type="ChEBI" id="CHEBI:58349"/>
        <dbReference type="EC" id="1.1.1.169"/>
    </reaction>
</comment>
<reference evidence="9" key="1">
    <citation type="journal article" date="2019" name="Int. J. Syst. Evol. Microbiol.">
        <title>The Global Catalogue of Microorganisms (GCM) 10K type strain sequencing project: providing services to taxonomists for standard genome sequencing and annotation.</title>
        <authorList>
            <consortium name="The Broad Institute Genomics Platform"/>
            <consortium name="The Broad Institute Genome Sequencing Center for Infectious Disease"/>
            <person name="Wu L."/>
            <person name="Ma J."/>
        </authorList>
    </citation>
    <scope>NUCLEOTIDE SEQUENCE [LARGE SCALE GENOMIC DNA]</scope>
    <source>
        <strain evidence="9">CCUG 60742</strain>
    </source>
</reference>
<dbReference type="Pfam" id="PF08546">
    <property type="entry name" value="ApbA_C"/>
    <property type="match status" value="1"/>
</dbReference>
<dbReference type="PANTHER" id="PTHR21708:SF26">
    <property type="entry name" value="2-DEHYDROPANTOATE 2-REDUCTASE"/>
    <property type="match status" value="1"/>
</dbReference>
<keyword evidence="9" id="KW-1185">Reference proteome</keyword>
<evidence type="ECO:0000256" key="2">
    <source>
        <dbReference type="ARBA" id="ARBA00013014"/>
    </source>
</evidence>
<comment type="pathway">
    <text evidence="1">Cofactor biosynthesis; (R)-pantothenate biosynthesis; (R)-pantoate from 3-methyl-2-oxobutanoate: step 2/2.</text>
</comment>
<dbReference type="Pfam" id="PF02558">
    <property type="entry name" value="ApbA"/>
    <property type="match status" value="1"/>
</dbReference>
<dbReference type="SUPFAM" id="SSF51735">
    <property type="entry name" value="NAD(P)-binding Rossmann-fold domains"/>
    <property type="match status" value="1"/>
</dbReference>
<dbReference type="EMBL" id="JBHTIA010000003">
    <property type="protein sequence ID" value="MFD0764396.1"/>
    <property type="molecule type" value="Genomic_DNA"/>
</dbReference>
<evidence type="ECO:0000256" key="3">
    <source>
        <dbReference type="ARBA" id="ARBA00019465"/>
    </source>
</evidence>
<dbReference type="Gene3D" id="3.40.50.720">
    <property type="entry name" value="NAD(P)-binding Rossmann-like Domain"/>
    <property type="match status" value="1"/>
</dbReference>
<dbReference type="EC" id="1.1.1.169" evidence="2"/>
<dbReference type="InterPro" id="IPR036291">
    <property type="entry name" value="NAD(P)-bd_dom_sf"/>
</dbReference>
<dbReference type="Proteomes" id="UP001597073">
    <property type="component" value="Unassembled WGS sequence"/>
</dbReference>
<protein>
    <recommendedName>
        <fullName evidence="3">2-dehydropantoate 2-reductase</fullName>
        <ecNumber evidence="2">1.1.1.169</ecNumber>
    </recommendedName>
    <alternativeName>
        <fullName evidence="4">Ketopantoate reductase</fullName>
    </alternativeName>
</protein>
<evidence type="ECO:0000313" key="9">
    <source>
        <dbReference type="Proteomes" id="UP001597073"/>
    </source>
</evidence>
<organism evidence="8 9">
    <name type="scientific">Mucilaginibacter lutimaris</name>
    <dbReference type="NCBI Taxonomy" id="931629"/>
    <lineage>
        <taxon>Bacteria</taxon>
        <taxon>Pseudomonadati</taxon>
        <taxon>Bacteroidota</taxon>
        <taxon>Sphingobacteriia</taxon>
        <taxon>Sphingobacteriales</taxon>
        <taxon>Sphingobacteriaceae</taxon>
        <taxon>Mucilaginibacter</taxon>
    </lineage>
</organism>
<evidence type="ECO:0000259" key="6">
    <source>
        <dbReference type="Pfam" id="PF02558"/>
    </source>
</evidence>
<dbReference type="InterPro" id="IPR013752">
    <property type="entry name" value="KPA_reductase"/>
</dbReference>
<dbReference type="InterPro" id="IPR013332">
    <property type="entry name" value="KPR_N"/>
</dbReference>
<accession>A0ABW2ZDW0</accession>
<evidence type="ECO:0000259" key="7">
    <source>
        <dbReference type="Pfam" id="PF08546"/>
    </source>
</evidence>
<dbReference type="RefSeq" id="WP_377139739.1">
    <property type="nucleotide sequence ID" value="NZ_JBHTIA010000003.1"/>
</dbReference>
<evidence type="ECO:0000256" key="5">
    <source>
        <dbReference type="ARBA" id="ARBA00048793"/>
    </source>
</evidence>
<dbReference type="InterPro" id="IPR013328">
    <property type="entry name" value="6PGD_dom2"/>
</dbReference>
<name>A0ABW2ZDW0_9SPHI</name>
<gene>
    <name evidence="8" type="ORF">ACFQZI_06000</name>
</gene>
<dbReference type="InterPro" id="IPR008927">
    <property type="entry name" value="6-PGluconate_DH-like_C_sf"/>
</dbReference>
<dbReference type="PANTHER" id="PTHR21708">
    <property type="entry name" value="PROBABLE 2-DEHYDROPANTOATE 2-REDUCTASE"/>
    <property type="match status" value="1"/>
</dbReference>
<proteinExistence type="predicted"/>